<proteinExistence type="predicted"/>
<protein>
    <submittedName>
        <fullName evidence="1">Uncharacterized protein</fullName>
    </submittedName>
</protein>
<evidence type="ECO:0000313" key="1">
    <source>
        <dbReference type="EMBL" id="AGX89131.1"/>
    </source>
</evidence>
<dbReference type="AlphaFoldDB" id="U5NC28"/>
<reference evidence="1 2" key="1">
    <citation type="journal article" date="2013" name="Genome Announc.">
        <title>Genome Sequence of Mycoplasma parvum (Formerly Eperythrozoon parvum), a Diminutive Hemoplasma of the Pig.</title>
        <authorList>
            <person name="do Nascimento N.C."/>
            <person name="Dos Santos A.P."/>
            <person name="Chu Y."/>
            <person name="Guimaraes A.M."/>
            <person name="Pagliaro A."/>
            <person name="Messick J.B."/>
        </authorList>
    </citation>
    <scope>NUCLEOTIDE SEQUENCE [LARGE SCALE GENOMIC DNA]</scope>
    <source>
        <strain evidence="1 2">Indiana</strain>
    </source>
</reference>
<dbReference type="HOGENOM" id="CLU_2700816_0_0_14"/>
<dbReference type="PATRIC" id="fig|1403316.3.peg.360"/>
<gene>
    <name evidence="1" type="ORF">PRV_01965</name>
</gene>
<accession>U5NC28</accession>
<organism evidence="1 2">
    <name type="scientific">Mycoplasma parvum str. Indiana</name>
    <dbReference type="NCBI Taxonomy" id="1403316"/>
    <lineage>
        <taxon>Bacteria</taxon>
        <taxon>Bacillati</taxon>
        <taxon>Mycoplasmatota</taxon>
        <taxon>Mollicutes</taxon>
        <taxon>Mycoplasmataceae</taxon>
        <taxon>Mycoplasma</taxon>
    </lineage>
</organism>
<dbReference type="RefSeq" id="WP_022769934.1">
    <property type="nucleotide sequence ID" value="NC_022575.1"/>
</dbReference>
<dbReference type="EMBL" id="CP006771">
    <property type="protein sequence ID" value="AGX89131.1"/>
    <property type="molecule type" value="Genomic_DNA"/>
</dbReference>
<dbReference type="STRING" id="1403316.PRV_01965"/>
<keyword evidence="2" id="KW-1185">Reference proteome</keyword>
<dbReference type="Proteomes" id="UP000017119">
    <property type="component" value="Chromosome"/>
</dbReference>
<dbReference type="KEGG" id="mpv:PRV_01965"/>
<name>U5NC28_9MOLU</name>
<sequence>MWWQKVKEYLKQISESSYFYSQNSEVAKILCYEIFKDLIGQEKLRVIKSKDKWCKVGWNGVACPDGGLAWEKE</sequence>
<evidence type="ECO:0000313" key="2">
    <source>
        <dbReference type="Proteomes" id="UP000017119"/>
    </source>
</evidence>